<name>W2W3Z9_PHYNI</name>
<protein>
    <submittedName>
        <fullName evidence="1">Uncharacterized protein</fullName>
    </submittedName>
</protein>
<evidence type="ECO:0000313" key="1">
    <source>
        <dbReference type="EMBL" id="ETP05290.1"/>
    </source>
</evidence>
<dbReference type="AlphaFoldDB" id="W2W3Z9"/>
<evidence type="ECO:0000313" key="2">
    <source>
        <dbReference type="Proteomes" id="UP000018958"/>
    </source>
</evidence>
<dbReference type="OrthoDB" id="7735899at2759"/>
<sequence length="79" mass="8730">MEVYLEEDCTLTLSQLADKVFERFGVKLSTSTKRVVVKTSRSKGKNLQIQCAGAVEDSLVLHQLQRGSVRMGVNAGFVQ</sequence>
<dbReference type="EMBL" id="ANIX01003583">
    <property type="protein sequence ID" value="ETP05290.1"/>
    <property type="molecule type" value="Genomic_DNA"/>
</dbReference>
<gene>
    <name evidence="1" type="ORF">F441_18068</name>
</gene>
<proteinExistence type="predicted"/>
<reference evidence="1 2" key="1">
    <citation type="submission" date="2013-11" db="EMBL/GenBank/DDBJ databases">
        <title>The Genome Sequence of Phytophthora parasitica CJ01A1.</title>
        <authorList>
            <consortium name="The Broad Institute Genomics Platform"/>
            <person name="Russ C."/>
            <person name="Tyler B."/>
            <person name="Panabieres F."/>
            <person name="Shan W."/>
            <person name="Tripathy S."/>
            <person name="Grunwald N."/>
            <person name="Machado M."/>
            <person name="Johnson C.S."/>
            <person name="Walker B."/>
            <person name="Young S.K."/>
            <person name="Zeng Q."/>
            <person name="Gargeya S."/>
            <person name="Fitzgerald M."/>
            <person name="Haas B."/>
            <person name="Abouelleil A."/>
            <person name="Allen A.W."/>
            <person name="Alvarado L."/>
            <person name="Arachchi H.M."/>
            <person name="Berlin A.M."/>
            <person name="Chapman S.B."/>
            <person name="Gainer-Dewar J."/>
            <person name="Goldberg J."/>
            <person name="Griggs A."/>
            <person name="Gujja S."/>
            <person name="Hansen M."/>
            <person name="Howarth C."/>
            <person name="Imamovic A."/>
            <person name="Ireland A."/>
            <person name="Larimer J."/>
            <person name="McCowan C."/>
            <person name="Murphy C."/>
            <person name="Pearson M."/>
            <person name="Poon T.W."/>
            <person name="Priest M."/>
            <person name="Roberts A."/>
            <person name="Saif S."/>
            <person name="Shea T."/>
            <person name="Sisk P."/>
            <person name="Sykes S."/>
            <person name="Wortman J."/>
            <person name="Nusbaum C."/>
            <person name="Birren B."/>
        </authorList>
    </citation>
    <scope>NUCLEOTIDE SEQUENCE [LARGE SCALE GENOMIC DNA]</scope>
    <source>
        <strain evidence="1 2">CJ01A1</strain>
    </source>
</reference>
<accession>W2W3Z9</accession>
<dbReference type="Proteomes" id="UP000018958">
    <property type="component" value="Unassembled WGS sequence"/>
</dbReference>
<comment type="caution">
    <text evidence="1">The sequence shown here is derived from an EMBL/GenBank/DDBJ whole genome shotgun (WGS) entry which is preliminary data.</text>
</comment>
<organism evidence="1 2">
    <name type="scientific">Phytophthora nicotianae CJ01A1</name>
    <dbReference type="NCBI Taxonomy" id="1317063"/>
    <lineage>
        <taxon>Eukaryota</taxon>
        <taxon>Sar</taxon>
        <taxon>Stramenopiles</taxon>
        <taxon>Oomycota</taxon>
        <taxon>Peronosporomycetes</taxon>
        <taxon>Peronosporales</taxon>
        <taxon>Peronosporaceae</taxon>
        <taxon>Phytophthora</taxon>
    </lineage>
</organism>